<sequence length="712" mass="75558">MKLRRSPRRALQPLALAAIVCLAPAVPRAAAAAETQWWITDSVADHAKSESRGVLVGPNGVLELGPRATVTLADSLTTIWAVAVLKDGSVALAGEHGRIDRWTEARGIRPWVRLSVGQVLSLAPDGDGLVAGTGPDGRLYRVGARGDTTLIVSTGERYVWALVSAGSNAWYAATGTHGKLLRIEGRRSRVVLDSDESNLVSLIPDGKGGVYTGGDSKGRVVHVGADGRARTVFDAPESEVRALALGGDGALYAAALSGTAVSTDEGGEGEATPTKAPVSGAKAVVYRIVPDSVSSTYWVSPQPLVYALARTSTGILAATGSRAGLFLLGQPNSAVQWLAAPQGQITALAVESGGRVLAATSNPGALWSVGPARSERGELLSQGFDAKRIARFGRIRWRGDLAGGRIELHTRSGNTDAPDTTWSEWEGGVAGADGIKISSPPAQYLQWRITLAGGNPRIESVETAWREQNLPPRVEEVVVAPQGQGFREGDLLPRSEPITQNLPGGQKVEYSINPGPTPRMLRELPMWARGLRTVQWKGSDTNGDPLIYRVDVRSEAGGPWIKVAEDLDQTSFTWDTNALSDGRYRLRVIASDRSGNAVGEERTAEALSEPFTLDNTPPAIPSLEARGEPARIDVQGRAEDGQSPLSRIEVSVDDNDWRTITPDGGLADDRELSFHARLEPSTAGDHTVSVRAVDLAGNSTIRAARVTVPRAR</sequence>
<dbReference type="SUPFAM" id="SSF101898">
    <property type="entry name" value="NHL repeat"/>
    <property type="match status" value="1"/>
</dbReference>
<dbReference type="Gene3D" id="2.60.40.650">
    <property type="match status" value="1"/>
</dbReference>
<dbReference type="Gene3D" id="2.130.10.10">
    <property type="entry name" value="YVTN repeat-like/Quinoprotein amine dehydrogenase"/>
    <property type="match status" value="1"/>
</dbReference>
<feature type="region of interest" description="Disordered" evidence="1">
    <location>
        <begin position="486"/>
        <end position="515"/>
    </location>
</feature>
<proteinExistence type="predicted"/>
<dbReference type="Proteomes" id="UP000320184">
    <property type="component" value="Unassembled WGS sequence"/>
</dbReference>
<evidence type="ECO:0000256" key="2">
    <source>
        <dbReference type="SAM" id="SignalP"/>
    </source>
</evidence>
<feature type="signal peptide" evidence="2">
    <location>
        <begin position="1"/>
        <end position="32"/>
    </location>
</feature>
<organism evidence="3 4">
    <name type="scientific">Eiseniibacteriota bacterium</name>
    <dbReference type="NCBI Taxonomy" id="2212470"/>
    <lineage>
        <taxon>Bacteria</taxon>
        <taxon>Candidatus Eiseniibacteriota</taxon>
    </lineage>
</organism>
<dbReference type="AlphaFoldDB" id="A0A538SR38"/>
<dbReference type="EMBL" id="VBOT01000008">
    <property type="protein sequence ID" value="TMQ53807.1"/>
    <property type="molecule type" value="Genomic_DNA"/>
</dbReference>
<dbReference type="InterPro" id="IPR013783">
    <property type="entry name" value="Ig-like_fold"/>
</dbReference>
<dbReference type="InterPro" id="IPR036116">
    <property type="entry name" value="FN3_sf"/>
</dbReference>
<feature type="chain" id="PRO_5021976570" description="Fibronectin type-III domain-containing protein" evidence="2">
    <location>
        <begin position="33"/>
        <end position="712"/>
    </location>
</feature>
<dbReference type="InterPro" id="IPR015943">
    <property type="entry name" value="WD40/YVTN_repeat-like_dom_sf"/>
</dbReference>
<evidence type="ECO:0000313" key="3">
    <source>
        <dbReference type="EMBL" id="TMQ53807.1"/>
    </source>
</evidence>
<dbReference type="Gene3D" id="2.60.40.10">
    <property type="entry name" value="Immunoglobulins"/>
    <property type="match status" value="1"/>
</dbReference>
<dbReference type="CDD" id="cd00063">
    <property type="entry name" value="FN3"/>
    <property type="match status" value="1"/>
</dbReference>
<keyword evidence="2" id="KW-0732">Signal</keyword>
<evidence type="ECO:0000313" key="4">
    <source>
        <dbReference type="Proteomes" id="UP000320184"/>
    </source>
</evidence>
<dbReference type="InterPro" id="IPR003961">
    <property type="entry name" value="FN3_dom"/>
</dbReference>
<dbReference type="SUPFAM" id="SSF63829">
    <property type="entry name" value="Calcium-dependent phosphotriesterase"/>
    <property type="match status" value="1"/>
</dbReference>
<feature type="region of interest" description="Disordered" evidence="1">
    <location>
        <begin position="603"/>
        <end position="623"/>
    </location>
</feature>
<dbReference type="SUPFAM" id="SSF81296">
    <property type="entry name" value="E set domains"/>
    <property type="match status" value="1"/>
</dbReference>
<comment type="caution">
    <text evidence="3">The sequence shown here is derived from an EMBL/GenBank/DDBJ whole genome shotgun (WGS) entry which is preliminary data.</text>
</comment>
<accession>A0A538SR38</accession>
<evidence type="ECO:0008006" key="5">
    <source>
        <dbReference type="Google" id="ProtNLM"/>
    </source>
</evidence>
<dbReference type="InterPro" id="IPR014756">
    <property type="entry name" value="Ig_E-set"/>
</dbReference>
<name>A0A538SR38_UNCEI</name>
<reference evidence="3 4" key="1">
    <citation type="journal article" date="2019" name="Nat. Microbiol.">
        <title>Mediterranean grassland soil C-N compound turnover is dependent on rainfall and depth, and is mediated by genomically divergent microorganisms.</title>
        <authorList>
            <person name="Diamond S."/>
            <person name="Andeer P.F."/>
            <person name="Li Z."/>
            <person name="Crits-Christoph A."/>
            <person name="Burstein D."/>
            <person name="Anantharaman K."/>
            <person name="Lane K.R."/>
            <person name="Thomas B.C."/>
            <person name="Pan C."/>
            <person name="Northen T.R."/>
            <person name="Banfield J.F."/>
        </authorList>
    </citation>
    <scope>NUCLEOTIDE SEQUENCE [LARGE SCALE GENOMIC DNA]</scope>
    <source>
        <strain evidence="3">WS_3</strain>
    </source>
</reference>
<gene>
    <name evidence="3" type="ORF">E6K73_00750</name>
</gene>
<evidence type="ECO:0000256" key="1">
    <source>
        <dbReference type="SAM" id="MobiDB-lite"/>
    </source>
</evidence>
<protein>
    <recommendedName>
        <fullName evidence="5">Fibronectin type-III domain-containing protein</fullName>
    </recommendedName>
</protein>
<dbReference type="SUPFAM" id="SSF49265">
    <property type="entry name" value="Fibronectin type III"/>
    <property type="match status" value="1"/>
</dbReference>